<evidence type="ECO:0000313" key="4">
    <source>
        <dbReference type="EMBL" id="KAK4071142.1"/>
    </source>
</evidence>
<accession>A0ABR0BDZ9</accession>
<dbReference type="InterPro" id="IPR012337">
    <property type="entry name" value="RNaseH-like_sf"/>
</dbReference>
<dbReference type="PANTHER" id="PTHR10642:SF25">
    <property type="entry name" value="RNASE H TYPE-1 DOMAIN-CONTAINING PROTEIN"/>
    <property type="match status" value="1"/>
</dbReference>
<dbReference type="Proteomes" id="UP001287286">
    <property type="component" value="Unassembled WGS sequence"/>
</dbReference>
<dbReference type="SUPFAM" id="SSF53098">
    <property type="entry name" value="Ribonuclease H-like"/>
    <property type="match status" value="1"/>
</dbReference>
<evidence type="ECO:0000259" key="3">
    <source>
        <dbReference type="PROSITE" id="PS50879"/>
    </source>
</evidence>
<evidence type="ECO:0000256" key="2">
    <source>
        <dbReference type="SAM" id="MobiDB-lite"/>
    </source>
</evidence>
<dbReference type="InterPro" id="IPR050092">
    <property type="entry name" value="RNase_H"/>
</dbReference>
<dbReference type="PROSITE" id="PS50879">
    <property type="entry name" value="RNASE_H_1"/>
    <property type="match status" value="1"/>
</dbReference>
<gene>
    <name evidence="4" type="ORF">Purlil1_13485</name>
</gene>
<sequence>MELSEAASQIFERRKAHYTQCCALIASNRQEVPFSDLSIQDLVFLGHHTATTNIKKVLEAPRLSEVIQAHIRETKYDVFKGWHMYCNVQSDDRLKALAIFEGAISFAAASIVGRQEREAWVSSCMELLDSLRHHTRDVHKQGGGKRSAQNPNNDNARSSQGVQEISKGPTAGPSDDLPSRPQKRRRANIDSRATGSAVAAPNLPLVARLTQPSSSSNVLSQASTSGQNFSNSSHQIATLRHGPALESHLGDFLWKNLCSRQEPTTDQVACAAFLHIPMNSHFDFMLELSVTTDAGKSAQEALNSSFDTLEDVLGRIVFEGAGNSKKVSRWDAPPWWQGPQTYIEETAEEAGKKHLDLLRQEKAAIHIYTDGSGTNGQIGAAAVCPTIKQTRGSFMGTENVSTVYAGELQGISLALDIAQQDRVEGYRRSKVIIYTDNQAAIRSSAKPKGKSGAYLLKKIVAQTTTLQEQSLPIEIRWVPAHTGVQGNEDADRAAKEATGWRER</sequence>
<keyword evidence="5" id="KW-1185">Reference proteome</keyword>
<feature type="domain" description="RNase H type-1" evidence="3">
    <location>
        <begin position="361"/>
        <end position="499"/>
    </location>
</feature>
<proteinExistence type="inferred from homology"/>
<dbReference type="PANTHER" id="PTHR10642">
    <property type="entry name" value="RIBONUCLEASE H1"/>
    <property type="match status" value="1"/>
</dbReference>
<feature type="region of interest" description="Disordered" evidence="2">
    <location>
        <begin position="484"/>
        <end position="503"/>
    </location>
</feature>
<protein>
    <recommendedName>
        <fullName evidence="3">RNase H type-1 domain-containing protein</fullName>
    </recommendedName>
</protein>
<dbReference type="EMBL" id="JAWRVI010000230">
    <property type="protein sequence ID" value="KAK4071142.1"/>
    <property type="molecule type" value="Genomic_DNA"/>
</dbReference>
<feature type="compositionally biased region" description="Polar residues" evidence="2">
    <location>
        <begin position="147"/>
        <end position="163"/>
    </location>
</feature>
<dbReference type="Gene3D" id="3.30.420.10">
    <property type="entry name" value="Ribonuclease H-like superfamily/Ribonuclease H"/>
    <property type="match status" value="1"/>
</dbReference>
<feature type="region of interest" description="Disordered" evidence="2">
    <location>
        <begin position="136"/>
        <end position="196"/>
    </location>
</feature>
<dbReference type="CDD" id="cd09276">
    <property type="entry name" value="Rnase_HI_RT_non_LTR"/>
    <property type="match status" value="1"/>
</dbReference>
<dbReference type="InterPro" id="IPR036397">
    <property type="entry name" value="RNaseH_sf"/>
</dbReference>
<feature type="compositionally biased region" description="Basic and acidic residues" evidence="2">
    <location>
        <begin position="489"/>
        <end position="503"/>
    </location>
</feature>
<evidence type="ECO:0000313" key="5">
    <source>
        <dbReference type="Proteomes" id="UP001287286"/>
    </source>
</evidence>
<organism evidence="4 5">
    <name type="scientific">Purpureocillium lilacinum</name>
    <name type="common">Paecilomyces lilacinus</name>
    <dbReference type="NCBI Taxonomy" id="33203"/>
    <lineage>
        <taxon>Eukaryota</taxon>
        <taxon>Fungi</taxon>
        <taxon>Dikarya</taxon>
        <taxon>Ascomycota</taxon>
        <taxon>Pezizomycotina</taxon>
        <taxon>Sordariomycetes</taxon>
        <taxon>Hypocreomycetidae</taxon>
        <taxon>Hypocreales</taxon>
        <taxon>Ophiocordycipitaceae</taxon>
        <taxon>Purpureocillium</taxon>
    </lineage>
</organism>
<comment type="caution">
    <text evidence="4">The sequence shown here is derived from an EMBL/GenBank/DDBJ whole genome shotgun (WGS) entry which is preliminary data.</text>
</comment>
<comment type="similarity">
    <text evidence="1">Belongs to the RNase H family.</text>
</comment>
<dbReference type="InterPro" id="IPR002156">
    <property type="entry name" value="RNaseH_domain"/>
</dbReference>
<reference evidence="4 5" key="1">
    <citation type="journal article" date="2024" name="Microbiol. Resour. Announc.">
        <title>Genome annotations for the ascomycete fungi Trichoderma harzianum, Trichoderma aggressivum, and Purpureocillium lilacinum.</title>
        <authorList>
            <person name="Beijen E.P.W."/>
            <person name="Ohm R.A."/>
        </authorList>
    </citation>
    <scope>NUCLEOTIDE SEQUENCE [LARGE SCALE GENOMIC DNA]</scope>
    <source>
        <strain evidence="4 5">CBS 150709</strain>
    </source>
</reference>
<dbReference type="Pfam" id="PF00075">
    <property type="entry name" value="RNase_H"/>
    <property type="match status" value="1"/>
</dbReference>
<evidence type="ECO:0000256" key="1">
    <source>
        <dbReference type="ARBA" id="ARBA00005300"/>
    </source>
</evidence>
<name>A0ABR0BDZ9_PURLI</name>